<dbReference type="PANTHER" id="PTHR30222">
    <property type="entry name" value="SPERMIDINE/PUTRESCINE-BINDING PERIPLASMIC PROTEIN"/>
    <property type="match status" value="1"/>
</dbReference>
<name>A0A9D1LC99_9FIRM</name>
<dbReference type="Gene3D" id="3.40.190.10">
    <property type="entry name" value="Periplasmic binding protein-like II"/>
    <property type="match status" value="2"/>
</dbReference>
<dbReference type="GO" id="GO:0015846">
    <property type="term" value="P:polyamine transport"/>
    <property type="evidence" value="ECO:0007669"/>
    <property type="project" value="InterPro"/>
</dbReference>
<dbReference type="PANTHER" id="PTHR30222:SF17">
    <property type="entry name" value="SPERMIDINE_PUTRESCINE-BINDING PERIPLASMIC PROTEIN"/>
    <property type="match status" value="1"/>
</dbReference>
<dbReference type="CDD" id="cd13590">
    <property type="entry name" value="PBP2_PotD_PotF_like"/>
    <property type="match status" value="1"/>
</dbReference>
<dbReference type="AlphaFoldDB" id="A0A9D1LC99"/>
<evidence type="ECO:0000256" key="2">
    <source>
        <dbReference type="ARBA" id="ARBA00022448"/>
    </source>
</evidence>
<evidence type="ECO:0000256" key="6">
    <source>
        <dbReference type="SAM" id="SignalP"/>
    </source>
</evidence>
<keyword evidence="2" id="KW-0813">Transport</keyword>
<dbReference type="PRINTS" id="PR00909">
    <property type="entry name" value="SPERMDNBNDNG"/>
</dbReference>
<dbReference type="InterPro" id="IPR006059">
    <property type="entry name" value="SBP"/>
</dbReference>
<evidence type="ECO:0000256" key="5">
    <source>
        <dbReference type="PIRSR" id="PIRSR019574-1"/>
    </source>
</evidence>
<organism evidence="7 8">
    <name type="scientific">Candidatus Pullichristensenella excrementigallinarum</name>
    <dbReference type="NCBI Taxonomy" id="2840907"/>
    <lineage>
        <taxon>Bacteria</taxon>
        <taxon>Bacillati</taxon>
        <taxon>Bacillota</taxon>
        <taxon>Clostridia</taxon>
        <taxon>Candidatus Pullichristensenella</taxon>
    </lineage>
</organism>
<feature type="chain" id="PRO_5039556505" evidence="6">
    <location>
        <begin position="21"/>
        <end position="340"/>
    </location>
</feature>
<dbReference type="GO" id="GO:0042597">
    <property type="term" value="C:periplasmic space"/>
    <property type="evidence" value="ECO:0007669"/>
    <property type="project" value="UniProtKB-SubCell"/>
</dbReference>
<gene>
    <name evidence="7" type="ORF">IAB02_03225</name>
</gene>
<evidence type="ECO:0000256" key="3">
    <source>
        <dbReference type="ARBA" id="ARBA00022729"/>
    </source>
</evidence>
<protein>
    <submittedName>
        <fullName evidence="7">Spermidine/putrescine ABC transporter substrate-binding protein</fullName>
    </submittedName>
</protein>
<sequence>MKKWICLLLALLLMAPAAFAAEDEIILYSWEGCFPEDVLEEFTQETGIEIVIVPYSSVDEMLVKIQSDGQYDLILGSDYALDILRKGGYLQALDKEQIPNYVNLDPAYLNQYFDPDGEYTIPYMPGSPVIVYDPSKVEGEITSFSDLWDPQFEDGLCLLDDARVMIGATLKTLGYSYNTTDEEELQQAADKLASLRPNVRVFDSSAPHQFMISGEVKAAYLFTSYAIACVMENPELKCVFPEEGVGFGIDAFVIPANASNPDGANQFLNFLCDGEIAARCNEWTMYLNVNLAAKEYLPESLTSLDALNIPEELLATKEFVEDVGETASVYQEIWETFKLS</sequence>
<comment type="subcellular location">
    <subcellularLocation>
        <location evidence="1">Periplasm</location>
    </subcellularLocation>
</comment>
<evidence type="ECO:0000256" key="4">
    <source>
        <dbReference type="ARBA" id="ARBA00022764"/>
    </source>
</evidence>
<dbReference type="GO" id="GO:0019808">
    <property type="term" value="F:polyamine binding"/>
    <property type="evidence" value="ECO:0007669"/>
    <property type="project" value="InterPro"/>
</dbReference>
<reference evidence="7" key="2">
    <citation type="journal article" date="2021" name="PeerJ">
        <title>Extensive microbial diversity within the chicken gut microbiome revealed by metagenomics and culture.</title>
        <authorList>
            <person name="Gilroy R."/>
            <person name="Ravi A."/>
            <person name="Getino M."/>
            <person name="Pursley I."/>
            <person name="Horton D.L."/>
            <person name="Alikhan N.F."/>
            <person name="Baker D."/>
            <person name="Gharbi K."/>
            <person name="Hall N."/>
            <person name="Watson M."/>
            <person name="Adriaenssens E.M."/>
            <person name="Foster-Nyarko E."/>
            <person name="Jarju S."/>
            <person name="Secka A."/>
            <person name="Antonio M."/>
            <person name="Oren A."/>
            <person name="Chaudhuri R.R."/>
            <person name="La Ragione R."/>
            <person name="Hildebrand F."/>
            <person name="Pallen M.J."/>
        </authorList>
    </citation>
    <scope>NUCLEOTIDE SEQUENCE</scope>
    <source>
        <strain evidence="7">ChiHcec3-11533</strain>
    </source>
</reference>
<reference evidence="7" key="1">
    <citation type="submission" date="2020-10" db="EMBL/GenBank/DDBJ databases">
        <authorList>
            <person name="Gilroy R."/>
        </authorList>
    </citation>
    <scope>NUCLEOTIDE SEQUENCE</scope>
    <source>
        <strain evidence="7">ChiHcec3-11533</strain>
    </source>
</reference>
<evidence type="ECO:0000313" key="7">
    <source>
        <dbReference type="EMBL" id="HIU33551.1"/>
    </source>
</evidence>
<dbReference type="EMBL" id="DVMU01000072">
    <property type="protein sequence ID" value="HIU33551.1"/>
    <property type="molecule type" value="Genomic_DNA"/>
</dbReference>
<dbReference type="PIRSF" id="PIRSF019574">
    <property type="entry name" value="Periplasmic_polyamine_BP"/>
    <property type="match status" value="1"/>
</dbReference>
<dbReference type="Proteomes" id="UP000824072">
    <property type="component" value="Unassembled WGS sequence"/>
</dbReference>
<keyword evidence="4" id="KW-0574">Periplasm</keyword>
<accession>A0A9D1LC99</accession>
<keyword evidence="3 6" id="KW-0732">Signal</keyword>
<evidence type="ECO:0000313" key="8">
    <source>
        <dbReference type="Proteomes" id="UP000824072"/>
    </source>
</evidence>
<proteinExistence type="predicted"/>
<feature type="binding site" evidence="5">
    <location>
        <position position="79"/>
    </location>
    <ligand>
        <name>spermidine</name>
        <dbReference type="ChEBI" id="CHEBI:57834"/>
    </ligand>
</feature>
<feature type="signal peptide" evidence="6">
    <location>
        <begin position="1"/>
        <end position="20"/>
    </location>
</feature>
<dbReference type="InterPro" id="IPR001188">
    <property type="entry name" value="Sperm_putr-bd"/>
</dbReference>
<comment type="caution">
    <text evidence="7">The sequence shown here is derived from an EMBL/GenBank/DDBJ whole genome shotgun (WGS) entry which is preliminary data.</text>
</comment>
<evidence type="ECO:0000256" key="1">
    <source>
        <dbReference type="ARBA" id="ARBA00004418"/>
    </source>
</evidence>
<dbReference type="SUPFAM" id="SSF53850">
    <property type="entry name" value="Periplasmic binding protein-like II"/>
    <property type="match status" value="1"/>
</dbReference>
<dbReference type="Pfam" id="PF13416">
    <property type="entry name" value="SBP_bac_8"/>
    <property type="match status" value="1"/>
</dbReference>